<organism evidence="1 2">
    <name type="scientific">Lecanicillium saksenae</name>
    <dbReference type="NCBI Taxonomy" id="468837"/>
    <lineage>
        <taxon>Eukaryota</taxon>
        <taxon>Fungi</taxon>
        <taxon>Dikarya</taxon>
        <taxon>Ascomycota</taxon>
        <taxon>Pezizomycotina</taxon>
        <taxon>Sordariomycetes</taxon>
        <taxon>Hypocreomycetidae</taxon>
        <taxon>Hypocreales</taxon>
        <taxon>Cordycipitaceae</taxon>
        <taxon>Lecanicillium</taxon>
    </lineage>
</organism>
<reference evidence="1" key="1">
    <citation type="submission" date="2022-07" db="EMBL/GenBank/DDBJ databases">
        <title>Genome Sequence of Lecanicillium saksenae.</title>
        <authorList>
            <person name="Buettner E."/>
        </authorList>
    </citation>
    <scope>NUCLEOTIDE SEQUENCE</scope>
    <source>
        <strain evidence="1">VT-O1</strain>
    </source>
</reference>
<evidence type="ECO:0000313" key="2">
    <source>
        <dbReference type="Proteomes" id="UP001148737"/>
    </source>
</evidence>
<comment type="caution">
    <text evidence="1">The sequence shown here is derived from an EMBL/GenBank/DDBJ whole genome shotgun (WGS) entry which is preliminary data.</text>
</comment>
<dbReference type="EMBL" id="JANAKD010002063">
    <property type="protein sequence ID" value="KAJ3474955.1"/>
    <property type="molecule type" value="Genomic_DNA"/>
</dbReference>
<gene>
    <name evidence="1" type="ORF">NLG97_g9631</name>
</gene>
<sequence length="90" mass="9431">MSDENKAWVESVKEKVRLASGERKIPPLGNPPGPPLSSTAANAASGVPDRSSRGTTPVDDKKRFGELGKVGGTKRLFRKAATDGRRSGAA</sequence>
<keyword evidence="2" id="KW-1185">Reference proteome</keyword>
<proteinExistence type="predicted"/>
<dbReference type="Proteomes" id="UP001148737">
    <property type="component" value="Unassembled WGS sequence"/>
</dbReference>
<name>A0ACC1QGY3_9HYPO</name>
<accession>A0ACC1QGY3</accession>
<protein>
    <submittedName>
        <fullName evidence="1">Uncharacterized protein</fullName>
    </submittedName>
</protein>
<evidence type="ECO:0000313" key="1">
    <source>
        <dbReference type="EMBL" id="KAJ3474955.1"/>
    </source>
</evidence>